<gene>
    <name evidence="1" type="ORF">SERLADRAFT_435102</name>
</gene>
<accession>F8NM75</accession>
<organism>
    <name type="scientific">Serpula lacrymans var. lacrymans (strain S7.9)</name>
    <name type="common">Dry rot fungus</name>
    <dbReference type="NCBI Taxonomy" id="578457"/>
    <lineage>
        <taxon>Eukaryota</taxon>
        <taxon>Fungi</taxon>
        <taxon>Dikarya</taxon>
        <taxon>Basidiomycota</taxon>
        <taxon>Agaricomycotina</taxon>
        <taxon>Agaricomycetes</taxon>
        <taxon>Agaricomycetidae</taxon>
        <taxon>Boletales</taxon>
        <taxon>Coniophorineae</taxon>
        <taxon>Serpulaceae</taxon>
        <taxon>Serpula</taxon>
    </lineage>
</organism>
<dbReference type="EMBL" id="GL945431">
    <property type="protein sequence ID" value="EGO27325.1"/>
    <property type="molecule type" value="Genomic_DNA"/>
</dbReference>
<evidence type="ECO:0000313" key="1">
    <source>
        <dbReference type="EMBL" id="EGO27325.1"/>
    </source>
</evidence>
<evidence type="ECO:0008006" key="2">
    <source>
        <dbReference type="Google" id="ProtNLM"/>
    </source>
</evidence>
<proteinExistence type="predicted"/>
<dbReference type="HOGENOM" id="CLU_049186_1_0_1"/>
<dbReference type="AlphaFoldDB" id="F8NM75"/>
<dbReference type="Proteomes" id="UP000008064">
    <property type="component" value="Unassembled WGS sequence"/>
</dbReference>
<dbReference type="OrthoDB" id="2104739at2759"/>
<name>F8NM75_SERL9</name>
<reference evidence="1" key="1">
    <citation type="submission" date="2011-04" db="EMBL/GenBank/DDBJ databases">
        <title>Evolution of plant cell wall degrading machinery underlies the functional diversity of forest fungi.</title>
        <authorList>
            <consortium name="US DOE Joint Genome Institute (JGI-PGF)"/>
            <person name="Eastwood D.C."/>
            <person name="Floudas D."/>
            <person name="Binder M."/>
            <person name="Majcherczyk A."/>
            <person name="Schneider P."/>
            <person name="Aerts A."/>
            <person name="Asiegbu F.O."/>
            <person name="Baker S.E."/>
            <person name="Barry K."/>
            <person name="Bendiksby M."/>
            <person name="Blumentritt M."/>
            <person name="Coutinho P.M."/>
            <person name="Cullen D."/>
            <person name="Cullen D."/>
            <person name="Gathman A."/>
            <person name="Goodell B."/>
            <person name="Henrissat B."/>
            <person name="Ihrmark K."/>
            <person name="Kauserud H."/>
            <person name="Kohler A."/>
            <person name="LaButti K."/>
            <person name="Lapidus A."/>
            <person name="Lavin J.L."/>
            <person name="Lee Y.-H."/>
            <person name="Lindquist E."/>
            <person name="Lilly W."/>
            <person name="Lucas S."/>
            <person name="Morin E."/>
            <person name="Murat C."/>
            <person name="Oguiza J.A."/>
            <person name="Park J."/>
            <person name="Pisabarro A.G."/>
            <person name="Riley R."/>
            <person name="Rosling A."/>
            <person name="Salamov A."/>
            <person name="Schmidt O."/>
            <person name="Schmutz J."/>
            <person name="Skrede I."/>
            <person name="Stenlid J."/>
            <person name="Wiebenga A."/>
            <person name="Xie X."/>
            <person name="Kues U."/>
            <person name="Hibbett D.S."/>
            <person name="Hoffmeister D."/>
            <person name="Hogberg N."/>
            <person name="Martin F."/>
            <person name="Grigoriev I.V."/>
            <person name="Watkinson S.C."/>
        </authorList>
    </citation>
    <scope>NUCLEOTIDE SEQUENCE</scope>
    <source>
        <strain evidence="1">S7.9</strain>
    </source>
</reference>
<sequence>MTGTALSAELPSLLSITPVIRDAYAIILEFERSAQNAKTLIYARILGYLMLEGPSDQARVAIAREVISCAGKGALETNGKMYYDHYLRAFKRTKGHTPIPSSHVSRPSFDTCKAMIFDMLVEAPQAHQDAKKNALIRDGSCCVVTGNYERSMVENNQELEKMADDEGKGLIVTNCAHIFAESTNLNISGDQKGGIRHHHAASMWAVMDRFGYSQIPFDLNGSNIHRLENILTLDLWFEPTGTPNTYKLEAPVTFTTQDTEKLPLPSPEYLKIHAACARVAHLSGTGEHIDKISSELEDHNVLSEDGASADALEHALFPWSQQIQVF</sequence>
<dbReference type="KEGG" id="sla:SERLADRAFT_435102"/>
<protein>
    <recommendedName>
        <fullName evidence="2">HNH nuclease domain-containing protein</fullName>
    </recommendedName>
</protein>
<dbReference type="RefSeq" id="XP_007315416.1">
    <property type="nucleotide sequence ID" value="XM_007315354.1"/>
</dbReference>
<dbReference type="GeneID" id="18814501"/>